<gene>
    <name evidence="7" type="ORF">BN1047_04853</name>
</gene>
<feature type="transmembrane region" description="Helical" evidence="6">
    <location>
        <begin position="305"/>
        <end position="333"/>
    </location>
</feature>
<dbReference type="InterPro" id="IPR002797">
    <property type="entry name" value="Polysacc_synth"/>
</dbReference>
<keyword evidence="3 6" id="KW-0812">Transmembrane</keyword>
<evidence type="ECO:0000256" key="5">
    <source>
        <dbReference type="ARBA" id="ARBA00023136"/>
    </source>
</evidence>
<keyword evidence="5 6" id="KW-0472">Membrane</keyword>
<keyword evidence="2" id="KW-1003">Cell membrane</keyword>
<dbReference type="Pfam" id="PF01943">
    <property type="entry name" value="Polysacc_synt"/>
    <property type="match status" value="1"/>
</dbReference>
<keyword evidence="4 6" id="KW-1133">Transmembrane helix</keyword>
<feature type="transmembrane region" description="Helical" evidence="6">
    <location>
        <begin position="369"/>
        <end position="388"/>
    </location>
</feature>
<reference evidence="7" key="1">
    <citation type="submission" date="2014-05" db="EMBL/GenBank/DDBJ databases">
        <authorList>
            <person name="Urmite Genomes"/>
        </authorList>
    </citation>
    <scope>NUCLEOTIDE SEQUENCE</scope>
    <source>
        <strain evidence="7">DSM 44074</strain>
    </source>
</reference>
<evidence type="ECO:0000313" key="7">
    <source>
        <dbReference type="EMBL" id="CDQ46939.1"/>
    </source>
</evidence>
<proteinExistence type="predicted"/>
<dbReference type="GO" id="GO:0005886">
    <property type="term" value="C:plasma membrane"/>
    <property type="evidence" value="ECO:0007669"/>
    <property type="project" value="UniProtKB-SubCell"/>
</dbReference>
<feature type="transmembrane region" description="Helical" evidence="6">
    <location>
        <begin position="21"/>
        <end position="43"/>
    </location>
</feature>
<dbReference type="Proteomes" id="UP000028864">
    <property type="component" value="Unassembled WGS sequence"/>
</dbReference>
<name>A0AAV2WRK8_MYCNE</name>
<feature type="transmembrane region" description="Helical" evidence="6">
    <location>
        <begin position="339"/>
        <end position="362"/>
    </location>
</feature>
<evidence type="ECO:0000256" key="4">
    <source>
        <dbReference type="ARBA" id="ARBA00022989"/>
    </source>
</evidence>
<protein>
    <submittedName>
        <fullName evidence="7">Integral membrane protein MviN</fullName>
    </submittedName>
</protein>
<evidence type="ECO:0000256" key="2">
    <source>
        <dbReference type="ARBA" id="ARBA00022475"/>
    </source>
</evidence>
<feature type="transmembrane region" description="Helical" evidence="6">
    <location>
        <begin position="452"/>
        <end position="473"/>
    </location>
</feature>
<feature type="transmembrane region" description="Helical" evidence="6">
    <location>
        <begin position="182"/>
        <end position="203"/>
    </location>
</feature>
<evidence type="ECO:0000256" key="1">
    <source>
        <dbReference type="ARBA" id="ARBA00004651"/>
    </source>
</evidence>
<feature type="transmembrane region" description="Helical" evidence="6">
    <location>
        <begin position="394"/>
        <end position="415"/>
    </location>
</feature>
<reference evidence="7" key="2">
    <citation type="submission" date="2015-09" db="EMBL/GenBank/DDBJ databases">
        <title>Draft genome sequence of Mycobacterium neoaurum DSM 44074.</title>
        <authorList>
            <person name="Croce O."/>
            <person name="Robert C."/>
            <person name="Raoult D."/>
            <person name="Drancourt M."/>
        </authorList>
    </citation>
    <scope>NUCLEOTIDE SEQUENCE</scope>
    <source>
        <strain evidence="7">DSM 44074</strain>
    </source>
</reference>
<dbReference type="InterPro" id="IPR050833">
    <property type="entry name" value="Poly_Biosynth_Transport"/>
</dbReference>
<feature type="transmembrane region" description="Helical" evidence="6">
    <location>
        <begin position="158"/>
        <end position="176"/>
    </location>
</feature>
<evidence type="ECO:0000256" key="3">
    <source>
        <dbReference type="ARBA" id="ARBA00022692"/>
    </source>
</evidence>
<evidence type="ECO:0000313" key="8">
    <source>
        <dbReference type="Proteomes" id="UP000028864"/>
    </source>
</evidence>
<feature type="transmembrane region" description="Helical" evidence="6">
    <location>
        <begin position="55"/>
        <end position="79"/>
    </location>
</feature>
<accession>A0AAV2WRK8</accession>
<dbReference type="PANTHER" id="PTHR30250">
    <property type="entry name" value="PST FAMILY PREDICTED COLANIC ACID TRANSPORTER"/>
    <property type="match status" value="1"/>
</dbReference>
<organism evidence="7 8">
    <name type="scientific">Mycolicibacterium neoaurum</name>
    <name type="common">Mycobacterium neoaurum</name>
    <dbReference type="NCBI Taxonomy" id="1795"/>
    <lineage>
        <taxon>Bacteria</taxon>
        <taxon>Bacillati</taxon>
        <taxon>Actinomycetota</taxon>
        <taxon>Actinomycetes</taxon>
        <taxon>Mycobacteriales</taxon>
        <taxon>Mycobacteriaceae</taxon>
        <taxon>Mycolicibacterium</taxon>
    </lineage>
</organism>
<feature type="transmembrane region" description="Helical" evidence="6">
    <location>
        <begin position="267"/>
        <end position="284"/>
    </location>
</feature>
<dbReference type="PANTHER" id="PTHR30250:SF31">
    <property type="entry name" value="INNER MEMBRANE PROTEIN YGHQ"/>
    <property type="match status" value="1"/>
</dbReference>
<feature type="transmembrane region" description="Helical" evidence="6">
    <location>
        <begin position="91"/>
        <end position="119"/>
    </location>
</feature>
<feature type="transmembrane region" description="Helical" evidence="6">
    <location>
        <begin position="238"/>
        <end position="261"/>
    </location>
</feature>
<feature type="transmembrane region" description="Helical" evidence="6">
    <location>
        <begin position="427"/>
        <end position="446"/>
    </location>
</feature>
<sequence>MNPQLPSPQAGEPRSRRNVAIGSAMQAVVRLVVVVSGAFAVALQVRTLTVADYGVFVTILSIITLLSAFTDVGLTNTAVQRIARDPLRQRVVAGGLLIARTTLGFLLALIGAVVALSLFRTSADRLSAALMIASIPLATMTALQAISIARLRLMQQNLLLATQGLFWLVIVIVLSATGADLVMFAAGFLLSAVLQGSLVWAILGRKGNVDFRLGVREVPSLMRQAIPLGLGGIGTTAYYRLSGVILFATAGPVAAASYAAAFKVVDMLQAIPASLLAPLIPLLSRALESNDARRVDRLWDLASRLALSVSMMVSVGVAVTAPQIVTLLFGSAYADSVDLLQVVVLGFIPICLGWVATGALTAAGRVKGYAVVTLSVATGSVAAGLILMPRFGAAAAAAISFVTEMLVATGLLWVLWRETQLRIRTSVWARAALAASLMGTAVWFVKPPFADWILLLVQIGVGIVVASAALFLLRVITIHDIRAVFSKSDIMENRV</sequence>
<evidence type="ECO:0000256" key="6">
    <source>
        <dbReference type="SAM" id="Phobius"/>
    </source>
</evidence>
<dbReference type="AlphaFoldDB" id="A0AAV2WRK8"/>
<feature type="transmembrane region" description="Helical" evidence="6">
    <location>
        <begin position="125"/>
        <end position="146"/>
    </location>
</feature>
<comment type="subcellular location">
    <subcellularLocation>
        <location evidence="1">Cell membrane</location>
        <topology evidence="1">Multi-pass membrane protein</topology>
    </subcellularLocation>
</comment>
<dbReference type="EMBL" id="LK021342">
    <property type="protein sequence ID" value="CDQ46939.1"/>
    <property type="molecule type" value="Genomic_DNA"/>
</dbReference>